<feature type="chain" id="PRO_5045117838" description="Listeria-Bacteroides repeat domain (List_Bact_rpt)" evidence="3">
    <location>
        <begin position="36"/>
        <end position="543"/>
    </location>
</feature>
<dbReference type="InterPro" id="IPR013378">
    <property type="entry name" value="InlB-like_B-rpt"/>
</dbReference>
<dbReference type="Gene3D" id="2.60.40.4270">
    <property type="entry name" value="Listeria-Bacteroides repeat domain"/>
    <property type="match status" value="1"/>
</dbReference>
<proteinExistence type="predicted"/>
<evidence type="ECO:0000256" key="3">
    <source>
        <dbReference type="SAM" id="SignalP"/>
    </source>
</evidence>
<keyword evidence="2" id="KW-1133">Transmembrane helix</keyword>
<evidence type="ECO:0008006" key="6">
    <source>
        <dbReference type="Google" id="ProtNLM"/>
    </source>
</evidence>
<protein>
    <recommendedName>
        <fullName evidence="6">Listeria-Bacteroides repeat domain (List_Bact_rpt)</fullName>
    </recommendedName>
</protein>
<keyword evidence="2" id="KW-0472">Membrane</keyword>
<evidence type="ECO:0000256" key="2">
    <source>
        <dbReference type="SAM" id="Phobius"/>
    </source>
</evidence>
<evidence type="ECO:0000313" key="5">
    <source>
        <dbReference type="Proteomes" id="UP001600943"/>
    </source>
</evidence>
<dbReference type="InterPro" id="IPR042229">
    <property type="entry name" value="Listeria/Bacterioides_rpt_sf"/>
</dbReference>
<feature type="transmembrane region" description="Helical" evidence="2">
    <location>
        <begin position="517"/>
        <end position="535"/>
    </location>
</feature>
<keyword evidence="3" id="KW-0732">Signal</keyword>
<dbReference type="Gene3D" id="2.60.40.1140">
    <property type="entry name" value="Collagen-binding surface protein Cna, B-type domain"/>
    <property type="match status" value="1"/>
</dbReference>
<dbReference type="RefSeq" id="WP_390406102.1">
    <property type="nucleotide sequence ID" value="NZ_BAABYW010000001.1"/>
</dbReference>
<dbReference type="EMBL" id="BAABYW010000001">
    <property type="protein sequence ID" value="GAA6408742.1"/>
    <property type="molecule type" value="Genomic_DNA"/>
</dbReference>
<accession>A0ABQ0BBA4</accession>
<name>A0ABQ0BBA4_9FIRM</name>
<organism evidence="4 5">
    <name type="scientific">Blautia hominis</name>
    <dbReference type="NCBI Taxonomy" id="2025493"/>
    <lineage>
        <taxon>Bacteria</taxon>
        <taxon>Bacillati</taxon>
        <taxon>Bacillota</taxon>
        <taxon>Clostridia</taxon>
        <taxon>Lachnospirales</taxon>
        <taxon>Lachnospiraceae</taxon>
        <taxon>Blautia</taxon>
    </lineage>
</organism>
<evidence type="ECO:0000313" key="4">
    <source>
        <dbReference type="EMBL" id="GAA6408742.1"/>
    </source>
</evidence>
<keyword evidence="5" id="KW-1185">Reference proteome</keyword>
<comment type="caution">
    <text evidence="4">The sequence shown here is derived from an EMBL/GenBank/DDBJ whole genome shotgun (WGS) entry which is preliminary data.</text>
</comment>
<reference evidence="4 5" key="1">
    <citation type="submission" date="2024-04" db="EMBL/GenBank/DDBJ databases">
        <title>Defined microbial consortia suppress multidrug-resistant proinflammatory Enterobacteriaceae via ecological control.</title>
        <authorList>
            <person name="Furuichi M."/>
            <person name="Kawaguchi T."/>
            <person name="Pust M."/>
            <person name="Yasuma K."/>
            <person name="Plichta D."/>
            <person name="Hasegawa N."/>
            <person name="Ohya T."/>
            <person name="Bhattarai S."/>
            <person name="Sasajima S."/>
            <person name="Aoto Y."/>
            <person name="Tuganbaev T."/>
            <person name="Yaginuma M."/>
            <person name="Ueda M."/>
            <person name="Okahashi N."/>
            <person name="Amafuji K."/>
            <person name="Kiridooshi Y."/>
            <person name="Sugita K."/>
            <person name="Strazar M."/>
            <person name="Skelly A."/>
            <person name="Suda W."/>
            <person name="Hattori M."/>
            <person name="Nakamoto N."/>
            <person name="Caballero S."/>
            <person name="Norman J."/>
            <person name="Olle B."/>
            <person name="Tanoue T."/>
            <person name="Arita M."/>
            <person name="Bucci V."/>
            <person name="Atarashi K."/>
            <person name="Xavier R."/>
            <person name="Honda K."/>
        </authorList>
    </citation>
    <scope>NUCLEOTIDE SEQUENCE [LARGE SCALE GENOMIC DNA]</scope>
    <source>
        <strain evidence="5">k04-0078-D8-1</strain>
    </source>
</reference>
<feature type="signal peptide" evidence="3">
    <location>
        <begin position="1"/>
        <end position="35"/>
    </location>
</feature>
<dbReference type="Proteomes" id="UP001600943">
    <property type="component" value="Unassembled WGS sequence"/>
</dbReference>
<sequence>MNHHYSSGKCRLLKRIFSICIALLMVCSVSVPVFAASVGNDTDDMDGNTVQQPAPAITYNFYAEGELYDSQIIQDGDALSEPAAPEKDGSIFDGWYTSETDGEKFTDFSQKRVTETAAVNLYARWQEVQDTSSLDEEGIEEEEPLESADLLLQKSASVLQSESAEEDPNFIVVEKKFVGIKEDQIPDNFQITVVSGTAKYVLTKNTDSWTETVGEDRTVTWRWKVTGVGTGIYTVSEQNENISDYNVVKTGEGSVEVKAAEIGISVVTHETTCSHTNWPVKIEGDQNVLFAATLTQGGVAVISKESLPASQRAAVAEAVTKINGPWKSPVYFYSIAEQNQSGQGFELNGATITYDADKGEVIIGKTSNWQHVATLGYSISQASNPEISITNTYTPSTRDITIKKVVTGGLGDVQKDFNFTYSYTNASDVKTGSFTLKNDGTYTIDDIPVTGELTLIETNAEGYVTTAQYGASTVSVSGNKEDAVKSMAIKINKDDNMITVTNHKEAIPDTGVYIDSLPYILIFALVIAGTAVLIFRKCKRRYI</sequence>
<keyword evidence="2" id="KW-0812">Transmembrane</keyword>
<evidence type="ECO:0000256" key="1">
    <source>
        <dbReference type="ARBA" id="ARBA00004196"/>
    </source>
</evidence>
<gene>
    <name evidence="4" type="ORF">K040078D81_28590</name>
</gene>
<dbReference type="Pfam" id="PF09479">
    <property type="entry name" value="Flg_new"/>
    <property type="match status" value="1"/>
</dbReference>
<comment type="subcellular location">
    <subcellularLocation>
        <location evidence="1">Cell envelope</location>
    </subcellularLocation>
</comment>
<dbReference type="NCBIfam" id="TIGR02543">
    <property type="entry name" value="List_Bact_rpt"/>
    <property type="match status" value="1"/>
</dbReference>